<name>M7YYC6_TRIUA</name>
<dbReference type="AlphaFoldDB" id="M7YYC6"/>
<accession>M7YYC6</accession>
<dbReference type="EMBL" id="KD291526">
    <property type="protein sequence ID" value="EMS45040.1"/>
    <property type="molecule type" value="Genomic_DNA"/>
</dbReference>
<sequence length="72" mass="7384">MTVDRKDAEAAATPFEIPALQPGRDLGIRVSGYGCIGNWELLSSSNLVMSPLIGGELGSSTSFGLDAAASDV</sequence>
<evidence type="ECO:0000313" key="1">
    <source>
        <dbReference type="EMBL" id="EMS45040.1"/>
    </source>
</evidence>
<gene>
    <name evidence="1" type="ORF">TRIUR3_17408</name>
</gene>
<proteinExistence type="predicted"/>
<reference evidence="1" key="1">
    <citation type="journal article" date="2013" name="Nature">
        <title>Draft genome of the wheat A-genome progenitor Triticum urartu.</title>
        <authorList>
            <person name="Ling H.Q."/>
            <person name="Zhao S."/>
            <person name="Liu D."/>
            <person name="Wang J."/>
            <person name="Sun H."/>
            <person name="Zhang C."/>
            <person name="Fan H."/>
            <person name="Li D."/>
            <person name="Dong L."/>
            <person name="Tao Y."/>
            <person name="Gao C."/>
            <person name="Wu H."/>
            <person name="Li Y."/>
            <person name="Cui Y."/>
            <person name="Guo X."/>
            <person name="Zheng S."/>
            <person name="Wang B."/>
            <person name="Yu K."/>
            <person name="Liang Q."/>
            <person name="Yang W."/>
            <person name="Lou X."/>
            <person name="Chen J."/>
            <person name="Feng M."/>
            <person name="Jian J."/>
            <person name="Zhang X."/>
            <person name="Luo G."/>
            <person name="Jiang Y."/>
            <person name="Liu J."/>
            <person name="Wang Z."/>
            <person name="Sha Y."/>
            <person name="Zhang B."/>
            <person name="Wu H."/>
            <person name="Tang D."/>
            <person name="Shen Q."/>
            <person name="Xue P."/>
            <person name="Zou S."/>
            <person name="Wang X."/>
            <person name="Liu X."/>
            <person name="Wang F."/>
            <person name="Yang Y."/>
            <person name="An X."/>
            <person name="Dong Z."/>
            <person name="Zhang K."/>
            <person name="Zhang X."/>
            <person name="Luo M.C."/>
            <person name="Dvorak J."/>
            <person name="Tong Y."/>
            <person name="Wang J."/>
            <person name="Yang H."/>
            <person name="Li Z."/>
            <person name="Wang D."/>
            <person name="Zhang A."/>
            <person name="Wang J."/>
        </authorList>
    </citation>
    <scope>NUCLEOTIDE SEQUENCE</scope>
</reference>
<protein>
    <submittedName>
        <fullName evidence="1">Uncharacterized protein</fullName>
    </submittedName>
</protein>
<organism evidence="1">
    <name type="scientific">Triticum urartu</name>
    <name type="common">Red wild einkorn</name>
    <name type="synonym">Crithodium urartu</name>
    <dbReference type="NCBI Taxonomy" id="4572"/>
    <lineage>
        <taxon>Eukaryota</taxon>
        <taxon>Viridiplantae</taxon>
        <taxon>Streptophyta</taxon>
        <taxon>Embryophyta</taxon>
        <taxon>Tracheophyta</taxon>
        <taxon>Spermatophyta</taxon>
        <taxon>Magnoliopsida</taxon>
        <taxon>Liliopsida</taxon>
        <taxon>Poales</taxon>
        <taxon>Poaceae</taxon>
        <taxon>BOP clade</taxon>
        <taxon>Pooideae</taxon>
        <taxon>Triticodae</taxon>
        <taxon>Triticeae</taxon>
        <taxon>Triticinae</taxon>
        <taxon>Triticum</taxon>
    </lineage>
</organism>